<feature type="non-terminal residue" evidence="1">
    <location>
        <position position="1"/>
    </location>
</feature>
<gene>
    <name evidence="1" type="ORF">BDN72DRAFT_850041</name>
</gene>
<evidence type="ECO:0000313" key="1">
    <source>
        <dbReference type="EMBL" id="TFK61009.1"/>
    </source>
</evidence>
<sequence>DCVGCGIQPDKTLAFDSTWMAATFQPQVFTSMSVDLKFTGVAIYVFFILANNQGPGITTRTVCRFLLDGAIDSTFIHEPTNSTDFQYDALAYGKTGLSNTAHTVTILTNTSDPNIPPGGHVFVSFDYAIYTFDDGVGTAAATSSTSTSAGPTLIPSGTSKVSKGPPVVAIVGPIVGVLALAGIAGIAFYCLRKRKRETESDEHPQISPFIDHDPRQLHSGTDGKMGLANTSGSLSPSGRNEMMSVSSRPSYEPSSPPSQSHFGFGNAGASGLSVPPLTGRTHTSMSSRMSATGVPGASPMATPTLEQPVTSFTDPEGSSTPPSRSIDRSRASAEHSVVMNRSPDDGASIREIRQQELGRKVAEMQRKLTGRVAVVQQSNSASEVAELRSEVNQLREQLVHLRNQQQSPWALGLSDDPPPGYYTSG</sequence>
<dbReference type="EMBL" id="ML208705">
    <property type="protein sequence ID" value="TFK61009.1"/>
    <property type="molecule type" value="Genomic_DNA"/>
</dbReference>
<proteinExistence type="predicted"/>
<accession>A0ACD3A6T7</accession>
<name>A0ACD3A6T7_9AGAR</name>
<evidence type="ECO:0000313" key="2">
    <source>
        <dbReference type="Proteomes" id="UP000308600"/>
    </source>
</evidence>
<reference evidence="1 2" key="1">
    <citation type="journal article" date="2019" name="Nat. Ecol. Evol.">
        <title>Megaphylogeny resolves global patterns of mushroom evolution.</title>
        <authorList>
            <person name="Varga T."/>
            <person name="Krizsan K."/>
            <person name="Foldi C."/>
            <person name="Dima B."/>
            <person name="Sanchez-Garcia M."/>
            <person name="Sanchez-Ramirez S."/>
            <person name="Szollosi G.J."/>
            <person name="Szarkandi J.G."/>
            <person name="Papp V."/>
            <person name="Albert L."/>
            <person name="Andreopoulos W."/>
            <person name="Angelini C."/>
            <person name="Antonin V."/>
            <person name="Barry K.W."/>
            <person name="Bougher N.L."/>
            <person name="Buchanan P."/>
            <person name="Buyck B."/>
            <person name="Bense V."/>
            <person name="Catcheside P."/>
            <person name="Chovatia M."/>
            <person name="Cooper J."/>
            <person name="Damon W."/>
            <person name="Desjardin D."/>
            <person name="Finy P."/>
            <person name="Geml J."/>
            <person name="Haridas S."/>
            <person name="Hughes K."/>
            <person name="Justo A."/>
            <person name="Karasinski D."/>
            <person name="Kautmanova I."/>
            <person name="Kiss B."/>
            <person name="Kocsube S."/>
            <person name="Kotiranta H."/>
            <person name="LaButti K.M."/>
            <person name="Lechner B.E."/>
            <person name="Liimatainen K."/>
            <person name="Lipzen A."/>
            <person name="Lukacs Z."/>
            <person name="Mihaltcheva S."/>
            <person name="Morgado L.N."/>
            <person name="Niskanen T."/>
            <person name="Noordeloos M.E."/>
            <person name="Ohm R.A."/>
            <person name="Ortiz-Santana B."/>
            <person name="Ovrebo C."/>
            <person name="Racz N."/>
            <person name="Riley R."/>
            <person name="Savchenko A."/>
            <person name="Shiryaev A."/>
            <person name="Soop K."/>
            <person name="Spirin V."/>
            <person name="Szebenyi C."/>
            <person name="Tomsovsky M."/>
            <person name="Tulloss R.E."/>
            <person name="Uehling J."/>
            <person name="Grigoriev I.V."/>
            <person name="Vagvolgyi C."/>
            <person name="Papp T."/>
            <person name="Martin F.M."/>
            <person name="Miettinen O."/>
            <person name="Hibbett D.S."/>
            <person name="Nagy L.G."/>
        </authorList>
    </citation>
    <scope>NUCLEOTIDE SEQUENCE [LARGE SCALE GENOMIC DNA]</scope>
    <source>
        <strain evidence="1 2">NL-1719</strain>
    </source>
</reference>
<organism evidence="1 2">
    <name type="scientific">Pluteus cervinus</name>
    <dbReference type="NCBI Taxonomy" id="181527"/>
    <lineage>
        <taxon>Eukaryota</taxon>
        <taxon>Fungi</taxon>
        <taxon>Dikarya</taxon>
        <taxon>Basidiomycota</taxon>
        <taxon>Agaricomycotina</taxon>
        <taxon>Agaricomycetes</taxon>
        <taxon>Agaricomycetidae</taxon>
        <taxon>Agaricales</taxon>
        <taxon>Pluteineae</taxon>
        <taxon>Pluteaceae</taxon>
        <taxon>Pluteus</taxon>
    </lineage>
</organism>
<protein>
    <submittedName>
        <fullName evidence="1">Uncharacterized protein</fullName>
    </submittedName>
</protein>
<dbReference type="Proteomes" id="UP000308600">
    <property type="component" value="Unassembled WGS sequence"/>
</dbReference>
<keyword evidence="2" id="KW-1185">Reference proteome</keyword>